<dbReference type="EMBL" id="QKWP01000102">
    <property type="protein sequence ID" value="RIB27326.1"/>
    <property type="molecule type" value="Genomic_DNA"/>
</dbReference>
<proteinExistence type="predicted"/>
<comment type="caution">
    <text evidence="1">The sequence shown here is derived from an EMBL/GenBank/DDBJ whole genome shotgun (WGS) entry which is preliminary data.</text>
</comment>
<accession>A0A397W7L9</accession>
<dbReference type="Proteomes" id="UP000266673">
    <property type="component" value="Unassembled WGS sequence"/>
</dbReference>
<organism evidence="1 2">
    <name type="scientific">Gigaspora rosea</name>
    <dbReference type="NCBI Taxonomy" id="44941"/>
    <lineage>
        <taxon>Eukaryota</taxon>
        <taxon>Fungi</taxon>
        <taxon>Fungi incertae sedis</taxon>
        <taxon>Mucoromycota</taxon>
        <taxon>Glomeromycotina</taxon>
        <taxon>Glomeromycetes</taxon>
        <taxon>Diversisporales</taxon>
        <taxon>Gigasporaceae</taxon>
        <taxon>Gigaspora</taxon>
    </lineage>
</organism>
<reference evidence="1 2" key="1">
    <citation type="submission" date="2018-06" db="EMBL/GenBank/DDBJ databases">
        <title>Comparative genomics reveals the genomic features of Rhizophagus irregularis, R. cerebriforme, R. diaphanum and Gigaspora rosea, and their symbiotic lifestyle signature.</title>
        <authorList>
            <person name="Morin E."/>
            <person name="San Clemente H."/>
            <person name="Chen E.C.H."/>
            <person name="De La Providencia I."/>
            <person name="Hainaut M."/>
            <person name="Kuo A."/>
            <person name="Kohler A."/>
            <person name="Murat C."/>
            <person name="Tang N."/>
            <person name="Roy S."/>
            <person name="Loubradou J."/>
            <person name="Henrissat B."/>
            <person name="Grigoriev I.V."/>
            <person name="Corradi N."/>
            <person name="Roux C."/>
            <person name="Martin F.M."/>
        </authorList>
    </citation>
    <scope>NUCLEOTIDE SEQUENCE [LARGE SCALE GENOMIC DNA]</scope>
    <source>
        <strain evidence="1 2">DAOM 194757</strain>
    </source>
</reference>
<gene>
    <name evidence="1" type="ORF">C2G38_2160805</name>
</gene>
<evidence type="ECO:0000313" key="1">
    <source>
        <dbReference type="EMBL" id="RIB27326.1"/>
    </source>
</evidence>
<name>A0A397W7L9_9GLOM</name>
<evidence type="ECO:0000313" key="2">
    <source>
        <dbReference type="Proteomes" id="UP000266673"/>
    </source>
</evidence>
<sequence>MVTILATAMLAIKRRFIKEINIVEPEALTEILTTNQKMSYIYPKWEKEEVETITTDSDILNLADIQTLLHEGRPSNHKYVKKEQKRGGASIRGFYKYSYVVNLNTTSHFIRNRRNQTLARIKEIKAM</sequence>
<dbReference type="AlphaFoldDB" id="A0A397W7L9"/>
<keyword evidence="2" id="KW-1185">Reference proteome</keyword>
<protein>
    <submittedName>
        <fullName evidence="1">Uncharacterized protein</fullName>
    </submittedName>
</protein>